<keyword evidence="1" id="KW-0472">Membrane</keyword>
<dbReference type="EMBL" id="FQXK01000017">
    <property type="protein sequence ID" value="SHI21895.1"/>
    <property type="molecule type" value="Genomic_DNA"/>
</dbReference>
<keyword evidence="1" id="KW-0812">Transmembrane</keyword>
<gene>
    <name evidence="2" type="ORF">SAMN02745229_02119</name>
</gene>
<keyword evidence="3" id="KW-1185">Reference proteome</keyword>
<protein>
    <submittedName>
        <fullName evidence="2">Uncharacterized protein</fullName>
    </submittedName>
</protein>
<evidence type="ECO:0000256" key="1">
    <source>
        <dbReference type="SAM" id="Phobius"/>
    </source>
</evidence>
<accession>A0A1M5ZCC9</accession>
<dbReference type="GeneID" id="89509716"/>
<name>A0A1M5ZCC9_BUTFI</name>
<organism evidence="2 3">
    <name type="scientific">Butyrivibrio fibrisolvens DSM 3071</name>
    <dbReference type="NCBI Taxonomy" id="1121131"/>
    <lineage>
        <taxon>Bacteria</taxon>
        <taxon>Bacillati</taxon>
        <taxon>Bacillota</taxon>
        <taxon>Clostridia</taxon>
        <taxon>Lachnospirales</taxon>
        <taxon>Lachnospiraceae</taxon>
        <taxon>Butyrivibrio</taxon>
    </lineage>
</organism>
<sequence>MKSEDLLYAMNGIDDITIVKAKNYTEIKRVSVFPKILALAACISLIAAMLGTALYRNLFAGKHMTTDNTGSGGNITDIISDPFTITAYAAQGNDVVLEKGDVTPLCEISEYYLLSFIMDSDEDDANINYSIELPALKCTGDNIKTITYTANNASLEQNKYTYENSSESIETKTLDKYEVAYDSQEMDRDTVLELCGSVPKTDELNHDIFDPDSFDDMVNGTNLLLKDVSITCTVTYNDGTTASQTINIGAKFMSCEELGIDLSDYNADPAWLSEGYVVITFELQ</sequence>
<dbReference type="RefSeq" id="WP_073387599.1">
    <property type="nucleotide sequence ID" value="NZ_FQXK01000017.1"/>
</dbReference>
<feature type="transmembrane region" description="Helical" evidence="1">
    <location>
        <begin position="36"/>
        <end position="55"/>
    </location>
</feature>
<keyword evidence="1" id="KW-1133">Transmembrane helix</keyword>
<evidence type="ECO:0000313" key="3">
    <source>
        <dbReference type="Proteomes" id="UP000184278"/>
    </source>
</evidence>
<dbReference type="AlphaFoldDB" id="A0A1M5ZCC9"/>
<dbReference type="Proteomes" id="UP000184278">
    <property type="component" value="Unassembled WGS sequence"/>
</dbReference>
<reference evidence="3" key="1">
    <citation type="submission" date="2016-11" db="EMBL/GenBank/DDBJ databases">
        <authorList>
            <person name="Varghese N."/>
            <person name="Submissions S."/>
        </authorList>
    </citation>
    <scope>NUCLEOTIDE SEQUENCE [LARGE SCALE GENOMIC DNA]</scope>
    <source>
        <strain evidence="3">DSM 3071</strain>
    </source>
</reference>
<proteinExistence type="predicted"/>
<evidence type="ECO:0000313" key="2">
    <source>
        <dbReference type="EMBL" id="SHI21895.1"/>
    </source>
</evidence>